<dbReference type="AlphaFoldDB" id="A0AAN6ZSE7"/>
<dbReference type="GO" id="GO:0005737">
    <property type="term" value="C:cytoplasm"/>
    <property type="evidence" value="ECO:0007669"/>
    <property type="project" value="TreeGrafter"/>
</dbReference>
<feature type="binding site" evidence="9">
    <location>
        <position position="257"/>
    </location>
    <ligand>
        <name>Fe cation</name>
        <dbReference type="ChEBI" id="CHEBI:24875"/>
        <note>catalytic</note>
    </ligand>
</feature>
<accession>A0AAN6ZSE7</accession>
<evidence type="ECO:0000259" key="11">
    <source>
        <dbReference type="PROSITE" id="PS51471"/>
    </source>
</evidence>
<feature type="binding site" evidence="9">
    <location>
        <position position="255"/>
    </location>
    <ligand>
        <name>Fe cation</name>
        <dbReference type="ChEBI" id="CHEBI:24875"/>
        <note>catalytic</note>
    </ligand>
</feature>
<comment type="catalytic activity">
    <reaction evidence="8">
        <text>an N(6)-methyladenosine in mRNA + 2-oxoglutarate + O2 = an adenosine in mRNA + formaldehyde + succinate + CO2</text>
        <dbReference type="Rhea" id="RHEA:49520"/>
        <dbReference type="Rhea" id="RHEA-COMP:12414"/>
        <dbReference type="Rhea" id="RHEA-COMP:12417"/>
        <dbReference type="ChEBI" id="CHEBI:15379"/>
        <dbReference type="ChEBI" id="CHEBI:16526"/>
        <dbReference type="ChEBI" id="CHEBI:16810"/>
        <dbReference type="ChEBI" id="CHEBI:16842"/>
        <dbReference type="ChEBI" id="CHEBI:30031"/>
        <dbReference type="ChEBI" id="CHEBI:74411"/>
        <dbReference type="ChEBI" id="CHEBI:74449"/>
        <dbReference type="EC" id="1.14.11.53"/>
    </reaction>
    <physiologicalReaction direction="left-to-right" evidence="8">
        <dbReference type="Rhea" id="RHEA:49521"/>
    </physiologicalReaction>
</comment>
<keyword evidence="3 9" id="KW-0479">Metal-binding</keyword>
<evidence type="ECO:0000256" key="8">
    <source>
        <dbReference type="ARBA" id="ARBA00047565"/>
    </source>
</evidence>
<keyword evidence="13" id="KW-1185">Reference proteome</keyword>
<comment type="cofactor">
    <cofactor evidence="9">
        <name>Fe(2+)</name>
        <dbReference type="ChEBI" id="CHEBI:29033"/>
    </cofactor>
    <text evidence="9">Binds 1 Fe(2+) ion per subunit.</text>
</comment>
<gene>
    <name evidence="12" type="ORF">C8A04DRAFT_34114</name>
</gene>
<evidence type="ECO:0000256" key="10">
    <source>
        <dbReference type="SAM" id="MobiDB-lite"/>
    </source>
</evidence>
<comment type="similarity">
    <text evidence="1">Belongs to the alkB family.</text>
</comment>
<dbReference type="Proteomes" id="UP001302676">
    <property type="component" value="Unassembled WGS sequence"/>
</dbReference>
<keyword evidence="5" id="KW-0560">Oxidoreductase</keyword>
<evidence type="ECO:0000256" key="2">
    <source>
        <dbReference type="ARBA" id="ARBA00012931"/>
    </source>
</evidence>
<dbReference type="Gene3D" id="2.60.120.590">
    <property type="entry name" value="Alpha-ketoglutarate-dependent dioxygenase AlkB-like"/>
    <property type="match status" value="1"/>
</dbReference>
<dbReference type="InterPro" id="IPR037151">
    <property type="entry name" value="AlkB-like_sf"/>
</dbReference>
<feature type="compositionally biased region" description="Gly residues" evidence="10">
    <location>
        <begin position="288"/>
        <end position="302"/>
    </location>
</feature>
<evidence type="ECO:0000256" key="3">
    <source>
        <dbReference type="ARBA" id="ARBA00022723"/>
    </source>
</evidence>
<dbReference type="GO" id="GO:0046872">
    <property type="term" value="F:metal ion binding"/>
    <property type="evidence" value="ECO:0007669"/>
    <property type="project" value="UniProtKB-KW"/>
</dbReference>
<dbReference type="PANTHER" id="PTHR16557:SF2">
    <property type="entry name" value="NUCLEIC ACID DIOXYGENASE ALKBH1"/>
    <property type="match status" value="1"/>
</dbReference>
<dbReference type="PANTHER" id="PTHR16557">
    <property type="entry name" value="ALKYLATED DNA REPAIR PROTEIN ALKB-RELATED"/>
    <property type="match status" value="1"/>
</dbReference>
<evidence type="ECO:0000256" key="7">
    <source>
        <dbReference type="ARBA" id="ARBA00023026"/>
    </source>
</evidence>
<comment type="caution">
    <text evidence="12">The sequence shown here is derived from an EMBL/GenBank/DDBJ whole genome shotgun (WGS) entry which is preliminary data.</text>
</comment>
<evidence type="ECO:0000256" key="6">
    <source>
        <dbReference type="ARBA" id="ARBA00023004"/>
    </source>
</evidence>
<dbReference type="EC" id="1.14.11.53" evidence="2"/>
<dbReference type="InterPro" id="IPR027450">
    <property type="entry name" value="AlkB-like"/>
</dbReference>
<sequence>MTVDIKHLDAHEQPSDELRARWKAFSRTEPKDLREEDIDDLQNPRSAAEFCTAGTIPVDTLNRSFRHICSEATPEFQATEDAQIYYHPLLPGLFIIPSLVPPSVQRNLLNHLVHRDLSNPVHQTNLHLHYDLPYPTPLSQPNPSSFSSSFFTYPPTTPAPTFTPKDPTIHKPLTIKQVLERRLHWVTLGGQYDWTNRVYPDASSSSSTADGDDAHPFLPRFPGDVAGFLQTLFPATEAQAAIVNFYTPGDTMMMHRDVSEETDKGLVSVSLGCEGLFMIAPNKEEGGGEGGSGGVTTGNGDGSGIGKGKEFLLLRLRSGDAIYMTGESRFAWHGVPKVLKGTCPAYLEDWPAEKGQFEEWRGWMRNKRINLNVRQMRD</sequence>
<evidence type="ECO:0000256" key="4">
    <source>
        <dbReference type="ARBA" id="ARBA00022964"/>
    </source>
</evidence>
<dbReference type="SUPFAM" id="SSF51197">
    <property type="entry name" value="Clavaminate synthase-like"/>
    <property type="match status" value="1"/>
</dbReference>
<dbReference type="EMBL" id="MU853556">
    <property type="protein sequence ID" value="KAK4147396.1"/>
    <property type="molecule type" value="Genomic_DNA"/>
</dbReference>
<dbReference type="Pfam" id="PF13532">
    <property type="entry name" value="2OG-FeII_Oxy_2"/>
    <property type="match status" value="1"/>
</dbReference>
<feature type="domain" description="Fe2OG dioxygenase" evidence="11">
    <location>
        <begin position="234"/>
        <end position="377"/>
    </location>
</feature>
<keyword evidence="7" id="KW-0843">Virulence</keyword>
<dbReference type="GO" id="GO:0005634">
    <property type="term" value="C:nucleus"/>
    <property type="evidence" value="ECO:0007669"/>
    <property type="project" value="TreeGrafter"/>
</dbReference>
<keyword evidence="4" id="KW-0223">Dioxygenase</keyword>
<dbReference type="PROSITE" id="PS51471">
    <property type="entry name" value="FE2OG_OXY"/>
    <property type="match status" value="1"/>
</dbReference>
<keyword evidence="6 9" id="KW-0408">Iron</keyword>
<dbReference type="InterPro" id="IPR004574">
    <property type="entry name" value="Alkb"/>
</dbReference>
<dbReference type="FunFam" id="2.60.120.590:FF:000014">
    <property type="entry name" value="Oxidoreductase, 2OG-Fe(II) oxygenase family family"/>
    <property type="match status" value="1"/>
</dbReference>
<evidence type="ECO:0000313" key="13">
    <source>
        <dbReference type="Proteomes" id="UP001302676"/>
    </source>
</evidence>
<evidence type="ECO:0000256" key="1">
    <source>
        <dbReference type="ARBA" id="ARBA00007879"/>
    </source>
</evidence>
<protein>
    <recommendedName>
        <fullName evidence="2">mRNA N(6)-methyladenine demethylase</fullName>
        <ecNumber evidence="2">1.14.11.53</ecNumber>
    </recommendedName>
</protein>
<reference evidence="12" key="1">
    <citation type="journal article" date="2023" name="Mol. Phylogenet. Evol.">
        <title>Genome-scale phylogeny and comparative genomics of the fungal order Sordariales.</title>
        <authorList>
            <person name="Hensen N."/>
            <person name="Bonometti L."/>
            <person name="Westerberg I."/>
            <person name="Brannstrom I.O."/>
            <person name="Guillou S."/>
            <person name="Cros-Aarteil S."/>
            <person name="Calhoun S."/>
            <person name="Haridas S."/>
            <person name="Kuo A."/>
            <person name="Mondo S."/>
            <person name="Pangilinan J."/>
            <person name="Riley R."/>
            <person name="LaButti K."/>
            <person name="Andreopoulos B."/>
            <person name="Lipzen A."/>
            <person name="Chen C."/>
            <person name="Yan M."/>
            <person name="Daum C."/>
            <person name="Ng V."/>
            <person name="Clum A."/>
            <person name="Steindorff A."/>
            <person name="Ohm R.A."/>
            <person name="Martin F."/>
            <person name="Silar P."/>
            <person name="Natvig D.O."/>
            <person name="Lalanne C."/>
            <person name="Gautier V."/>
            <person name="Ament-Velasquez S.L."/>
            <person name="Kruys A."/>
            <person name="Hutchinson M.I."/>
            <person name="Powell A.J."/>
            <person name="Barry K."/>
            <person name="Miller A.N."/>
            <person name="Grigoriev I.V."/>
            <person name="Debuchy R."/>
            <person name="Gladieux P."/>
            <person name="Hiltunen Thoren M."/>
            <person name="Johannesson H."/>
        </authorList>
    </citation>
    <scope>NUCLEOTIDE SEQUENCE</scope>
    <source>
        <strain evidence="12">CBS 141.50</strain>
    </source>
</reference>
<reference evidence="12" key="2">
    <citation type="submission" date="2023-05" db="EMBL/GenBank/DDBJ databases">
        <authorList>
            <consortium name="Lawrence Berkeley National Laboratory"/>
            <person name="Steindorff A."/>
            <person name="Hensen N."/>
            <person name="Bonometti L."/>
            <person name="Westerberg I."/>
            <person name="Brannstrom I.O."/>
            <person name="Guillou S."/>
            <person name="Cros-Aarteil S."/>
            <person name="Calhoun S."/>
            <person name="Haridas S."/>
            <person name="Kuo A."/>
            <person name="Mondo S."/>
            <person name="Pangilinan J."/>
            <person name="Riley R."/>
            <person name="Labutti K."/>
            <person name="Andreopoulos B."/>
            <person name="Lipzen A."/>
            <person name="Chen C."/>
            <person name="Yanf M."/>
            <person name="Daum C."/>
            <person name="Ng V."/>
            <person name="Clum A."/>
            <person name="Ohm R."/>
            <person name="Martin F."/>
            <person name="Silar P."/>
            <person name="Natvig D."/>
            <person name="Lalanne C."/>
            <person name="Gautier V."/>
            <person name="Ament-Velasquez S.L."/>
            <person name="Kruys A."/>
            <person name="Hutchinson M.I."/>
            <person name="Powell A.J."/>
            <person name="Barry K."/>
            <person name="Miller A.N."/>
            <person name="Grigoriev I.V."/>
            <person name="Debuchy R."/>
            <person name="Gladieux P."/>
            <person name="Thoren M.H."/>
            <person name="Johannesson H."/>
        </authorList>
    </citation>
    <scope>NUCLEOTIDE SEQUENCE</scope>
    <source>
        <strain evidence="12">CBS 141.50</strain>
    </source>
</reference>
<dbReference type="GeneID" id="87819331"/>
<proteinExistence type="inferred from homology"/>
<feature type="binding site" evidence="9">
    <location>
        <position position="333"/>
    </location>
    <ligand>
        <name>Fe cation</name>
        <dbReference type="ChEBI" id="CHEBI:24875"/>
        <note>catalytic</note>
    </ligand>
</feature>
<name>A0AAN6ZSE7_9PEZI</name>
<evidence type="ECO:0000256" key="9">
    <source>
        <dbReference type="PIRSR" id="PIRSR604574-2"/>
    </source>
</evidence>
<evidence type="ECO:0000256" key="5">
    <source>
        <dbReference type="ARBA" id="ARBA00023002"/>
    </source>
</evidence>
<dbReference type="RefSeq" id="XP_062640767.1">
    <property type="nucleotide sequence ID" value="XM_062782718.1"/>
</dbReference>
<organism evidence="12 13">
    <name type="scientific">Dichotomopilus funicola</name>
    <dbReference type="NCBI Taxonomy" id="1934379"/>
    <lineage>
        <taxon>Eukaryota</taxon>
        <taxon>Fungi</taxon>
        <taxon>Dikarya</taxon>
        <taxon>Ascomycota</taxon>
        <taxon>Pezizomycotina</taxon>
        <taxon>Sordariomycetes</taxon>
        <taxon>Sordariomycetidae</taxon>
        <taxon>Sordariales</taxon>
        <taxon>Chaetomiaceae</taxon>
        <taxon>Dichotomopilus</taxon>
    </lineage>
</organism>
<feature type="region of interest" description="Disordered" evidence="10">
    <location>
        <begin position="282"/>
        <end position="302"/>
    </location>
</feature>
<evidence type="ECO:0000313" key="12">
    <source>
        <dbReference type="EMBL" id="KAK4147396.1"/>
    </source>
</evidence>
<dbReference type="GO" id="GO:1990931">
    <property type="term" value="F:mRNA N6-methyladenosine dioxygenase activity"/>
    <property type="evidence" value="ECO:0007669"/>
    <property type="project" value="UniProtKB-EC"/>
</dbReference>
<dbReference type="InterPro" id="IPR005123">
    <property type="entry name" value="Oxoglu/Fe-dep_dioxygenase_dom"/>
</dbReference>